<dbReference type="AlphaFoldDB" id="A0A0R2HA54"/>
<organism evidence="2 3">
    <name type="scientific">Kandleria vitulina DSM 20405</name>
    <dbReference type="NCBI Taxonomy" id="1410657"/>
    <lineage>
        <taxon>Bacteria</taxon>
        <taxon>Bacillati</taxon>
        <taxon>Bacillota</taxon>
        <taxon>Erysipelotrichia</taxon>
        <taxon>Erysipelotrichales</taxon>
        <taxon>Coprobacillaceae</taxon>
        <taxon>Kandleria</taxon>
    </lineage>
</organism>
<keyword evidence="1" id="KW-0472">Membrane</keyword>
<dbReference type="Proteomes" id="UP000051841">
    <property type="component" value="Unassembled WGS sequence"/>
</dbReference>
<reference evidence="2 3" key="1">
    <citation type="journal article" date="2015" name="Genome Announc.">
        <title>Expanding the biotechnology potential of lactobacilli through comparative genomics of 213 strains and associated genera.</title>
        <authorList>
            <person name="Sun Z."/>
            <person name="Harris H.M."/>
            <person name="McCann A."/>
            <person name="Guo C."/>
            <person name="Argimon S."/>
            <person name="Zhang W."/>
            <person name="Yang X."/>
            <person name="Jeffery I.B."/>
            <person name="Cooney J.C."/>
            <person name="Kagawa T.F."/>
            <person name="Liu W."/>
            <person name="Song Y."/>
            <person name="Salvetti E."/>
            <person name="Wrobel A."/>
            <person name="Rasinkangas P."/>
            <person name="Parkhill J."/>
            <person name="Rea M.C."/>
            <person name="O'Sullivan O."/>
            <person name="Ritari J."/>
            <person name="Douillard F.P."/>
            <person name="Paul Ross R."/>
            <person name="Yang R."/>
            <person name="Briner A.E."/>
            <person name="Felis G.E."/>
            <person name="de Vos W.M."/>
            <person name="Barrangou R."/>
            <person name="Klaenhammer T.R."/>
            <person name="Caufield P.W."/>
            <person name="Cui Y."/>
            <person name="Zhang H."/>
            <person name="O'Toole P.W."/>
        </authorList>
    </citation>
    <scope>NUCLEOTIDE SEQUENCE [LARGE SCALE GENOMIC DNA]</scope>
    <source>
        <strain evidence="2 3">DSM 20405</strain>
    </source>
</reference>
<evidence type="ECO:0000313" key="2">
    <source>
        <dbReference type="EMBL" id="KRN49775.1"/>
    </source>
</evidence>
<gene>
    <name evidence="2" type="ORF">IV49_GL000820</name>
</gene>
<proteinExistence type="predicted"/>
<comment type="caution">
    <text evidence="2">The sequence shown here is derived from an EMBL/GenBank/DDBJ whole genome shotgun (WGS) entry which is preliminary data.</text>
</comment>
<dbReference type="PATRIC" id="fig|1410657.5.peg.854"/>
<sequence>MVYVYKTKLLGEIIMKIFNFLMKDIVFIPVGILLAITIWFGTNTNNKFWWYITGITAPILFIYSLIKIIHDRKKRS</sequence>
<accession>A0A0R2HA54</accession>
<keyword evidence="1" id="KW-0812">Transmembrane</keyword>
<feature type="transmembrane region" description="Helical" evidence="1">
    <location>
        <begin position="48"/>
        <end position="66"/>
    </location>
</feature>
<evidence type="ECO:0000313" key="3">
    <source>
        <dbReference type="Proteomes" id="UP000051841"/>
    </source>
</evidence>
<protein>
    <submittedName>
        <fullName evidence="2">Uncharacterized protein</fullName>
    </submittedName>
</protein>
<dbReference type="EMBL" id="JQBL01000020">
    <property type="protein sequence ID" value="KRN49775.1"/>
    <property type="molecule type" value="Genomic_DNA"/>
</dbReference>
<evidence type="ECO:0000256" key="1">
    <source>
        <dbReference type="SAM" id="Phobius"/>
    </source>
</evidence>
<name>A0A0R2HA54_9FIRM</name>
<feature type="transmembrane region" description="Helical" evidence="1">
    <location>
        <begin position="21"/>
        <end position="42"/>
    </location>
</feature>
<keyword evidence="3" id="KW-1185">Reference proteome</keyword>
<keyword evidence="1" id="KW-1133">Transmembrane helix</keyword>